<accession>A0A0H4WXZ5</accession>
<keyword evidence="7" id="KW-0575">Peroxidase</keyword>
<dbReference type="EMBL" id="CP012109">
    <property type="protein sequence ID" value="AKQ68281.1"/>
    <property type="molecule type" value="Genomic_DNA"/>
</dbReference>
<keyword evidence="5" id="KW-0408">Iron</keyword>
<reference evidence="7 8" key="1">
    <citation type="journal article" date="2016" name="PLoS ONE">
        <title>Complete Genome Sequence and Comparative Genomics of a Novel Myxobacterium Myxococcus hansupus.</title>
        <authorList>
            <person name="Sharma G."/>
            <person name="Narwani T."/>
            <person name="Subramanian S."/>
        </authorList>
    </citation>
    <scope>NUCLEOTIDE SEQUENCE [LARGE SCALE GENOMIC DNA]</scope>
    <source>
        <strain evidence="8">mixupus</strain>
    </source>
</reference>
<evidence type="ECO:0000313" key="7">
    <source>
        <dbReference type="EMBL" id="AKQ68281.1"/>
    </source>
</evidence>
<feature type="binding site" description="axial binding residue" evidence="5">
    <location>
        <position position="19"/>
    </location>
    <ligand>
        <name>heme c</name>
        <dbReference type="ChEBI" id="CHEBI:61717"/>
        <label>1</label>
    </ligand>
    <ligandPart>
        <name>Fe</name>
        <dbReference type="ChEBI" id="CHEBI:18248"/>
    </ligandPart>
</feature>
<feature type="binding site" description="covalent" evidence="4">
    <location>
        <position position="190"/>
    </location>
    <ligand>
        <name>heme c</name>
        <dbReference type="ChEBI" id="CHEBI:61717"/>
        <label>2</label>
    </ligand>
</feature>
<dbReference type="InterPro" id="IPR051395">
    <property type="entry name" value="Cytochrome_c_Peroxidase/MauG"/>
</dbReference>
<dbReference type="eggNOG" id="COG1858">
    <property type="taxonomic scope" value="Bacteria"/>
</dbReference>
<name>A0A0H4WXZ5_9BACT</name>
<dbReference type="Gene3D" id="1.10.760.10">
    <property type="entry name" value="Cytochrome c-like domain"/>
    <property type="match status" value="2"/>
</dbReference>
<keyword evidence="3" id="KW-0560">Oxidoreductase</keyword>
<dbReference type="GO" id="GO:0030313">
    <property type="term" value="C:cell envelope"/>
    <property type="evidence" value="ECO:0007669"/>
    <property type="project" value="UniProtKB-SubCell"/>
</dbReference>
<gene>
    <name evidence="7" type="ORF">A176_005193</name>
</gene>
<organism evidence="7 8">
    <name type="scientific">Pseudomyxococcus hansupus</name>
    <dbReference type="NCBI Taxonomy" id="1297742"/>
    <lineage>
        <taxon>Bacteria</taxon>
        <taxon>Pseudomonadati</taxon>
        <taxon>Myxococcota</taxon>
        <taxon>Myxococcia</taxon>
        <taxon>Myxococcales</taxon>
        <taxon>Cystobacterineae</taxon>
        <taxon>Myxococcaceae</taxon>
        <taxon>Pseudomyxococcus</taxon>
    </lineage>
</organism>
<dbReference type="STRING" id="1297742.A176_005193"/>
<evidence type="ECO:0000256" key="1">
    <source>
        <dbReference type="ARBA" id="ARBA00004196"/>
    </source>
</evidence>
<feature type="binding site" description="covalent" evidence="4">
    <location>
        <position position="15"/>
    </location>
    <ligand>
        <name>heme c</name>
        <dbReference type="ChEBI" id="CHEBI:61717"/>
        <label>1</label>
    </ligand>
</feature>
<evidence type="ECO:0000256" key="4">
    <source>
        <dbReference type="PIRSR" id="PIRSR000294-1"/>
    </source>
</evidence>
<feature type="domain" description="Di-haem cytochrome c peroxidase" evidence="6">
    <location>
        <begin position="1"/>
        <end position="171"/>
    </location>
</feature>
<dbReference type="InterPro" id="IPR026259">
    <property type="entry name" value="MauG/Cytc_peroxidase"/>
</dbReference>
<protein>
    <submittedName>
        <fullName evidence="7">Cytochrome c551 peroxidase</fullName>
    </submittedName>
</protein>
<feature type="binding site" description="covalent" evidence="4">
    <location>
        <position position="193"/>
    </location>
    <ligand>
        <name>heme c</name>
        <dbReference type="ChEBI" id="CHEBI:61717"/>
        <label>2</label>
    </ligand>
</feature>
<dbReference type="GO" id="GO:0046872">
    <property type="term" value="F:metal ion binding"/>
    <property type="evidence" value="ECO:0007669"/>
    <property type="project" value="UniProtKB-KW"/>
</dbReference>
<dbReference type="GO" id="GO:0009055">
    <property type="term" value="F:electron transfer activity"/>
    <property type="evidence" value="ECO:0007669"/>
    <property type="project" value="InterPro"/>
</dbReference>
<evidence type="ECO:0000313" key="8">
    <source>
        <dbReference type="Proteomes" id="UP000009026"/>
    </source>
</evidence>
<dbReference type="Proteomes" id="UP000009026">
    <property type="component" value="Chromosome"/>
</dbReference>
<feature type="binding site" description="covalent" evidence="4">
    <location>
        <position position="18"/>
    </location>
    <ligand>
        <name>heme c</name>
        <dbReference type="ChEBI" id="CHEBI:61717"/>
        <label>1</label>
    </ligand>
</feature>
<dbReference type="PANTHER" id="PTHR30600">
    <property type="entry name" value="CYTOCHROME C PEROXIDASE-RELATED"/>
    <property type="match status" value="1"/>
</dbReference>
<dbReference type="SUPFAM" id="SSF46626">
    <property type="entry name" value="Cytochrome c"/>
    <property type="match status" value="2"/>
</dbReference>
<dbReference type="KEGG" id="mym:A176_005193"/>
<dbReference type="PIRSF" id="PIRSF000294">
    <property type="entry name" value="Cytochrome-c_peroxidase"/>
    <property type="match status" value="1"/>
</dbReference>
<evidence type="ECO:0000256" key="5">
    <source>
        <dbReference type="PIRSR" id="PIRSR000294-2"/>
    </source>
</evidence>
<dbReference type="InterPro" id="IPR036909">
    <property type="entry name" value="Cyt_c-like_dom_sf"/>
</dbReference>
<dbReference type="GO" id="GO:0004130">
    <property type="term" value="F:cytochrome-c peroxidase activity"/>
    <property type="evidence" value="ECO:0007669"/>
    <property type="project" value="TreeGrafter"/>
</dbReference>
<keyword evidence="8" id="KW-1185">Reference proteome</keyword>
<proteinExistence type="predicted"/>
<dbReference type="AlphaFoldDB" id="A0A0H4WXZ5"/>
<sequence>MFWDPILSGNRDVACATCHHPDFGYSDGLAVSVGVGGRGVGPARAEGPGARVGRNSLSVLFTAFNGLTTEGMVAPEAAPMFWDHRTVSLESQALGPLKNALEMRGSAFAEDKILDELVRRLSEIPEYVELFDAAFGNQGISDTTLAKAIAAFERTLVPTPTSFDRYLAGDDKAMTPAQIRGMHGFVAQGCARCHSGPMLSDFKLHRLPVVSDEPDLGPGTREFRTPTLRMITLTAPYMHNGSVKTLDASIDFYHNLEVTDPLLEGDVEPPLGGGDDLRAFFEALSDGTFDRTVPERVPSGLPPGGR</sequence>
<dbReference type="PATRIC" id="fig|1297742.4.peg.5272"/>
<dbReference type="GO" id="GO:0020037">
    <property type="term" value="F:heme binding"/>
    <property type="evidence" value="ECO:0007669"/>
    <property type="project" value="InterPro"/>
</dbReference>
<comment type="subcellular location">
    <subcellularLocation>
        <location evidence="1">Cell envelope</location>
    </subcellularLocation>
</comment>
<comment type="PTM">
    <text evidence="4">Binds 2 heme groups per subunit.</text>
</comment>
<feature type="binding site" description="axial binding residue" evidence="5">
    <location>
        <position position="194"/>
    </location>
    <ligand>
        <name>heme c</name>
        <dbReference type="ChEBI" id="CHEBI:61717"/>
        <label>2</label>
    </ligand>
    <ligandPart>
        <name>Fe</name>
        <dbReference type="ChEBI" id="CHEBI:18248"/>
    </ligandPart>
</feature>
<dbReference type="Pfam" id="PF03150">
    <property type="entry name" value="CCP_MauG"/>
    <property type="match status" value="1"/>
</dbReference>
<evidence type="ECO:0000259" key="6">
    <source>
        <dbReference type="Pfam" id="PF03150"/>
    </source>
</evidence>
<keyword evidence="4" id="KW-0349">Heme</keyword>
<comment type="cofactor">
    <cofactor evidence="4">
        <name>heme</name>
        <dbReference type="ChEBI" id="CHEBI:30413"/>
    </cofactor>
    <text evidence="4">Binds 2 heme groups.</text>
</comment>
<evidence type="ECO:0000256" key="3">
    <source>
        <dbReference type="ARBA" id="ARBA00023002"/>
    </source>
</evidence>
<dbReference type="InterPro" id="IPR004852">
    <property type="entry name" value="Di-haem_cyt_c_peroxidsae"/>
</dbReference>
<keyword evidence="2" id="KW-0732">Signal</keyword>
<evidence type="ECO:0000256" key="2">
    <source>
        <dbReference type="ARBA" id="ARBA00022729"/>
    </source>
</evidence>
<keyword evidence="5" id="KW-0479">Metal-binding</keyword>